<feature type="compositionally biased region" description="Basic and acidic residues" evidence="2">
    <location>
        <begin position="8"/>
        <end position="41"/>
    </location>
</feature>
<feature type="region of interest" description="Disordered" evidence="2">
    <location>
        <begin position="328"/>
        <end position="360"/>
    </location>
</feature>
<reference evidence="4" key="1">
    <citation type="submission" date="2017-10" db="EMBL/GenBank/DDBJ databases">
        <title>Rapid genome shrinkage in a self-fertile nematode reveals novel sperm competition proteins.</title>
        <authorList>
            <person name="Yin D."/>
            <person name="Schwarz E.M."/>
            <person name="Thomas C.G."/>
            <person name="Felde R.L."/>
            <person name="Korf I.F."/>
            <person name="Cutter A.D."/>
            <person name="Schartner C.M."/>
            <person name="Ralston E.J."/>
            <person name="Meyer B.J."/>
            <person name="Haag E.S."/>
        </authorList>
    </citation>
    <scope>NUCLEOTIDE SEQUENCE [LARGE SCALE GENOMIC DNA]</scope>
    <source>
        <strain evidence="4">JU1422</strain>
    </source>
</reference>
<dbReference type="Proteomes" id="UP000230233">
    <property type="component" value="Chromosome V"/>
</dbReference>
<evidence type="ECO:0000256" key="1">
    <source>
        <dbReference type="SAM" id="Coils"/>
    </source>
</evidence>
<protein>
    <submittedName>
        <fullName evidence="3">Uncharacterized protein</fullName>
    </submittedName>
</protein>
<dbReference type="EMBL" id="PDUG01000005">
    <property type="protein sequence ID" value="PIC28487.1"/>
    <property type="molecule type" value="Genomic_DNA"/>
</dbReference>
<evidence type="ECO:0000256" key="2">
    <source>
        <dbReference type="SAM" id="MobiDB-lite"/>
    </source>
</evidence>
<comment type="caution">
    <text evidence="3">The sequence shown here is derived from an EMBL/GenBank/DDBJ whole genome shotgun (WGS) entry which is preliminary data.</text>
</comment>
<keyword evidence="4" id="KW-1185">Reference proteome</keyword>
<name>A0A2G5TMI1_9PELO</name>
<feature type="coiled-coil region" evidence="1">
    <location>
        <begin position="69"/>
        <end position="161"/>
    </location>
</feature>
<feature type="compositionally biased region" description="Acidic residues" evidence="2">
    <location>
        <begin position="468"/>
        <end position="477"/>
    </location>
</feature>
<evidence type="ECO:0000313" key="4">
    <source>
        <dbReference type="Proteomes" id="UP000230233"/>
    </source>
</evidence>
<feature type="region of interest" description="Disordered" evidence="2">
    <location>
        <begin position="1"/>
        <end position="41"/>
    </location>
</feature>
<keyword evidence="1" id="KW-0175">Coiled coil</keyword>
<dbReference type="AlphaFoldDB" id="A0A2G5TMI1"/>
<proteinExistence type="predicted"/>
<gene>
    <name evidence="3" type="primary">Cnig_chr_V.g20381</name>
    <name evidence="3" type="ORF">B9Z55_020381</name>
</gene>
<feature type="region of interest" description="Disordered" evidence="2">
    <location>
        <begin position="439"/>
        <end position="477"/>
    </location>
</feature>
<sequence>MGGFYSMEGRDILEEHRQRMEEESRRRPEDEDRKKKEIEDKLNREFAEVRASLNVELNAEKQKSLERTADDVENFNEILQQKIDDLKHELKEKTRRIVDEKKQSGINLITDMKNKLEEDKELLVKKNEFMMSEKKRLNEAKRQEMEKRMEMVRKKEQLEMDRSDKHFEDLKKLNTETNNVVRDGENKMTQISENHRNIQKVIKRQEEDFVKVQMADAHSLLAIHHKDQEFEDFRRSVKRIITLSSRVQTDFNKEEVAINMTLDDIEEGVPLSTQPDFFAVSLSIRDLMTEMTSVELQGAERYETIRQDIISLLEKLTTSLAQMESRIERYDGQGPTSSNELREENIQESNTNSDSDEIDNISEIPTPLAFVRNEPTSSDRGNFSITEHYKEVKTVMRSLNDAILKLNVPASTQLEDTLRRKIEGLTISHSQIVRQITSGVVQSTSDEPRKITDRPSTSSSQPAIEEVEKSEDDSEST</sequence>
<evidence type="ECO:0000313" key="3">
    <source>
        <dbReference type="EMBL" id="PIC28487.1"/>
    </source>
</evidence>
<dbReference type="STRING" id="1611254.A0A2G5TMI1"/>
<dbReference type="OrthoDB" id="10397340at2759"/>
<accession>A0A2G5TMI1</accession>
<organism evidence="3 4">
    <name type="scientific">Caenorhabditis nigoni</name>
    <dbReference type="NCBI Taxonomy" id="1611254"/>
    <lineage>
        <taxon>Eukaryota</taxon>
        <taxon>Metazoa</taxon>
        <taxon>Ecdysozoa</taxon>
        <taxon>Nematoda</taxon>
        <taxon>Chromadorea</taxon>
        <taxon>Rhabditida</taxon>
        <taxon>Rhabditina</taxon>
        <taxon>Rhabditomorpha</taxon>
        <taxon>Rhabditoidea</taxon>
        <taxon>Rhabditidae</taxon>
        <taxon>Peloderinae</taxon>
        <taxon>Caenorhabditis</taxon>
    </lineage>
</organism>